<dbReference type="AlphaFoldDB" id="A0AAD7BIJ4"/>
<protein>
    <submittedName>
        <fullName evidence="2">Uncharacterized protein</fullName>
    </submittedName>
</protein>
<feature type="compositionally biased region" description="Polar residues" evidence="1">
    <location>
        <begin position="13"/>
        <end position="23"/>
    </location>
</feature>
<accession>A0AAD7BIJ4</accession>
<feature type="compositionally biased region" description="Low complexity" evidence="1">
    <location>
        <begin position="1"/>
        <end position="11"/>
    </location>
</feature>
<evidence type="ECO:0000256" key="1">
    <source>
        <dbReference type="SAM" id="MobiDB-lite"/>
    </source>
</evidence>
<evidence type="ECO:0000313" key="2">
    <source>
        <dbReference type="EMBL" id="KAJ7622104.1"/>
    </source>
</evidence>
<reference evidence="2" key="1">
    <citation type="submission" date="2023-03" db="EMBL/GenBank/DDBJ databases">
        <title>Massive genome expansion in bonnet fungi (Mycena s.s.) driven by repeated elements and novel gene families across ecological guilds.</title>
        <authorList>
            <consortium name="Lawrence Berkeley National Laboratory"/>
            <person name="Harder C.B."/>
            <person name="Miyauchi S."/>
            <person name="Viragh M."/>
            <person name="Kuo A."/>
            <person name="Thoen E."/>
            <person name="Andreopoulos B."/>
            <person name="Lu D."/>
            <person name="Skrede I."/>
            <person name="Drula E."/>
            <person name="Henrissat B."/>
            <person name="Morin E."/>
            <person name="Kohler A."/>
            <person name="Barry K."/>
            <person name="LaButti K."/>
            <person name="Morin E."/>
            <person name="Salamov A."/>
            <person name="Lipzen A."/>
            <person name="Mereny Z."/>
            <person name="Hegedus B."/>
            <person name="Baldrian P."/>
            <person name="Stursova M."/>
            <person name="Weitz H."/>
            <person name="Taylor A."/>
            <person name="Grigoriev I.V."/>
            <person name="Nagy L.G."/>
            <person name="Martin F."/>
            <person name="Kauserud H."/>
        </authorList>
    </citation>
    <scope>NUCLEOTIDE SEQUENCE</scope>
    <source>
        <strain evidence="2">9284</strain>
    </source>
</reference>
<keyword evidence="3" id="KW-1185">Reference proteome</keyword>
<organism evidence="2 3">
    <name type="scientific">Roridomyces roridus</name>
    <dbReference type="NCBI Taxonomy" id="1738132"/>
    <lineage>
        <taxon>Eukaryota</taxon>
        <taxon>Fungi</taxon>
        <taxon>Dikarya</taxon>
        <taxon>Basidiomycota</taxon>
        <taxon>Agaricomycotina</taxon>
        <taxon>Agaricomycetes</taxon>
        <taxon>Agaricomycetidae</taxon>
        <taxon>Agaricales</taxon>
        <taxon>Marasmiineae</taxon>
        <taxon>Mycenaceae</taxon>
        <taxon>Roridomyces</taxon>
    </lineage>
</organism>
<dbReference type="Proteomes" id="UP001221142">
    <property type="component" value="Unassembled WGS sequence"/>
</dbReference>
<feature type="region of interest" description="Disordered" evidence="1">
    <location>
        <begin position="1"/>
        <end position="48"/>
    </location>
</feature>
<dbReference type="EMBL" id="JARKIF010000015">
    <property type="protein sequence ID" value="KAJ7622104.1"/>
    <property type="molecule type" value="Genomic_DNA"/>
</dbReference>
<gene>
    <name evidence="2" type="ORF">FB45DRAFT_1031800</name>
</gene>
<name>A0AAD7BIJ4_9AGAR</name>
<comment type="caution">
    <text evidence="2">The sequence shown here is derived from an EMBL/GenBank/DDBJ whole genome shotgun (WGS) entry which is preliminary data.</text>
</comment>
<sequence>MPAASASHAAPTSFGNAPSNSQMPAPHRLRPIAPRPPSPPGNEGARYIPQGQQYRAPSSSIMQYPAGPVPGYDQPMISAGYIPTLGYPPEAQPYTPANFGLVRLNGSSFDQETVAIIIIIIMSGCNNFFFLTTTSISMLTDSPLLPPELEREILVTAAYMDPLDIPQLMLVSWRAKLWVEPFLYRVVVLSKSGRENSEALNGRSGYPFHGAYRYFKALSIPPATLRDSVRHLCLVYVDVDVVTPILSAASAVEDLWINTLTFDLWTRISAMSLRRLHCNIEAAQQPSIDVTRPVFRNLTHLEIFGIVTEDEHFWSALADVPHLTHLSFNEDPHMLTIVPTLLAECISLRALIFLSLEPVPVLEDYRESNLADLAHDPRFVQLVCRRYVRDWQLGALIGVDYWSRADDFIAKRRSGESDSLQYMMTGDASADLP</sequence>
<proteinExistence type="predicted"/>
<evidence type="ECO:0000313" key="3">
    <source>
        <dbReference type="Proteomes" id="UP001221142"/>
    </source>
</evidence>